<comment type="caution">
    <text evidence="1">The sequence shown here is derived from an EMBL/GenBank/DDBJ whole genome shotgun (WGS) entry which is preliminary data.</text>
</comment>
<name>A0A8S0Z5U3_ARCPL</name>
<proteinExistence type="predicted"/>
<dbReference type="OrthoDB" id="116316at2759"/>
<dbReference type="Proteomes" id="UP000494106">
    <property type="component" value="Unassembled WGS sequence"/>
</dbReference>
<dbReference type="EMBL" id="CADEBC010000208">
    <property type="protein sequence ID" value="CAB3225801.1"/>
    <property type="molecule type" value="Genomic_DNA"/>
</dbReference>
<protein>
    <recommendedName>
        <fullName evidence="3">Retrovirus-related Pol polyprotein from transposon TNT 1-94</fullName>
    </recommendedName>
</protein>
<gene>
    <name evidence="1" type="ORF">APLA_LOCUS2595</name>
</gene>
<dbReference type="AlphaFoldDB" id="A0A8S0Z5U3"/>
<reference evidence="1 2" key="1">
    <citation type="submission" date="2020-04" db="EMBL/GenBank/DDBJ databases">
        <authorList>
            <person name="Wallbank WR R."/>
            <person name="Pardo Diaz C."/>
            <person name="Kozak K."/>
            <person name="Martin S."/>
            <person name="Jiggins C."/>
            <person name="Moest M."/>
            <person name="Warren A I."/>
            <person name="Byers J.R.P. K."/>
            <person name="Montejo-Kovacevich G."/>
            <person name="Yen C E."/>
        </authorList>
    </citation>
    <scope>NUCLEOTIDE SEQUENCE [LARGE SCALE GENOMIC DNA]</scope>
</reference>
<sequence>MVQPSSFSHVRNSATGYEAWNNLKTVYEDRGLCRRLGLLRTLFGINMEQFSDMEAYILRITDLDQQLRDINAELEDDFLSVLMLSGLPPDYDPLIMALENSNTKLCSETVKSK</sequence>
<keyword evidence="2" id="KW-1185">Reference proteome</keyword>
<dbReference type="Pfam" id="PF14223">
    <property type="entry name" value="Retrotran_gag_2"/>
    <property type="match status" value="1"/>
</dbReference>
<accession>A0A8S0Z5U3</accession>
<evidence type="ECO:0000313" key="1">
    <source>
        <dbReference type="EMBL" id="CAB3225801.1"/>
    </source>
</evidence>
<evidence type="ECO:0000313" key="2">
    <source>
        <dbReference type="Proteomes" id="UP000494106"/>
    </source>
</evidence>
<organism evidence="1 2">
    <name type="scientific">Arctia plantaginis</name>
    <name type="common">Wood tiger moth</name>
    <name type="synonym">Phalaena plantaginis</name>
    <dbReference type="NCBI Taxonomy" id="874455"/>
    <lineage>
        <taxon>Eukaryota</taxon>
        <taxon>Metazoa</taxon>
        <taxon>Ecdysozoa</taxon>
        <taxon>Arthropoda</taxon>
        <taxon>Hexapoda</taxon>
        <taxon>Insecta</taxon>
        <taxon>Pterygota</taxon>
        <taxon>Neoptera</taxon>
        <taxon>Endopterygota</taxon>
        <taxon>Lepidoptera</taxon>
        <taxon>Glossata</taxon>
        <taxon>Ditrysia</taxon>
        <taxon>Noctuoidea</taxon>
        <taxon>Erebidae</taxon>
        <taxon>Arctiinae</taxon>
        <taxon>Arctia</taxon>
    </lineage>
</organism>
<evidence type="ECO:0008006" key="3">
    <source>
        <dbReference type="Google" id="ProtNLM"/>
    </source>
</evidence>